<organism evidence="8 9">
    <name type="scientific">Rhipicephalus sanguineus</name>
    <name type="common">Brown dog tick</name>
    <name type="synonym">Ixodes sanguineus</name>
    <dbReference type="NCBI Taxonomy" id="34632"/>
    <lineage>
        <taxon>Eukaryota</taxon>
        <taxon>Metazoa</taxon>
        <taxon>Ecdysozoa</taxon>
        <taxon>Arthropoda</taxon>
        <taxon>Chelicerata</taxon>
        <taxon>Arachnida</taxon>
        <taxon>Acari</taxon>
        <taxon>Parasitiformes</taxon>
        <taxon>Ixodida</taxon>
        <taxon>Ixodoidea</taxon>
        <taxon>Ixodidae</taxon>
        <taxon>Rhipicephalinae</taxon>
        <taxon>Rhipicephalus</taxon>
        <taxon>Rhipicephalus</taxon>
    </lineage>
</organism>
<evidence type="ECO:0000313" key="8">
    <source>
        <dbReference type="EMBL" id="KAH7951079.1"/>
    </source>
</evidence>
<comment type="subcellular location">
    <subcellularLocation>
        <location evidence="1">Membrane</location>
        <topology evidence="1">Multi-pass membrane protein</topology>
    </subcellularLocation>
</comment>
<keyword evidence="3 7" id="KW-0812">Transmembrane</keyword>
<comment type="similarity">
    <text evidence="2">Belongs to the prominin family.</text>
</comment>
<evidence type="ECO:0000256" key="5">
    <source>
        <dbReference type="ARBA" id="ARBA00023136"/>
    </source>
</evidence>
<proteinExistence type="inferred from homology"/>
<dbReference type="Pfam" id="PF05478">
    <property type="entry name" value="Prominin"/>
    <property type="match status" value="1"/>
</dbReference>
<evidence type="ECO:0000256" key="1">
    <source>
        <dbReference type="ARBA" id="ARBA00004141"/>
    </source>
</evidence>
<evidence type="ECO:0000256" key="7">
    <source>
        <dbReference type="SAM" id="Phobius"/>
    </source>
</evidence>
<dbReference type="PANTHER" id="PTHR22730:SF1">
    <property type="entry name" value="PROMININ-LIKE PROTEIN"/>
    <property type="match status" value="1"/>
</dbReference>
<keyword evidence="5 7" id="KW-0472">Membrane</keyword>
<accession>A0A9D4PRN0</accession>
<protein>
    <submittedName>
        <fullName evidence="8">Uncharacterized protein</fullName>
    </submittedName>
</protein>
<dbReference type="EMBL" id="JABSTV010001251">
    <property type="protein sequence ID" value="KAH7951079.1"/>
    <property type="molecule type" value="Genomic_DNA"/>
</dbReference>
<feature type="transmembrane region" description="Helical" evidence="7">
    <location>
        <begin position="129"/>
        <end position="159"/>
    </location>
</feature>
<dbReference type="VEuPathDB" id="VectorBase:RSAN_049023"/>
<dbReference type="Proteomes" id="UP000821837">
    <property type="component" value="Chromosome 5"/>
</dbReference>
<evidence type="ECO:0000256" key="2">
    <source>
        <dbReference type="ARBA" id="ARBA00006058"/>
    </source>
</evidence>
<dbReference type="PANTHER" id="PTHR22730">
    <property type="entry name" value="PROMININ PROM PROTEIN"/>
    <property type="match status" value="1"/>
</dbReference>
<gene>
    <name evidence="8" type="ORF">HPB52_004710</name>
</gene>
<reference evidence="8" key="2">
    <citation type="submission" date="2021-09" db="EMBL/GenBank/DDBJ databases">
        <authorList>
            <person name="Jia N."/>
            <person name="Wang J."/>
            <person name="Shi W."/>
            <person name="Du L."/>
            <person name="Sun Y."/>
            <person name="Zhan W."/>
            <person name="Jiang J."/>
            <person name="Wang Q."/>
            <person name="Zhang B."/>
            <person name="Ji P."/>
            <person name="Sakyi L.B."/>
            <person name="Cui X."/>
            <person name="Yuan T."/>
            <person name="Jiang B."/>
            <person name="Yang W."/>
            <person name="Lam T.T.-Y."/>
            <person name="Chang Q."/>
            <person name="Ding S."/>
            <person name="Wang X."/>
            <person name="Zhu J."/>
            <person name="Ruan X."/>
            <person name="Zhao L."/>
            <person name="Wei J."/>
            <person name="Que T."/>
            <person name="Du C."/>
            <person name="Cheng J."/>
            <person name="Dai P."/>
            <person name="Han X."/>
            <person name="Huang E."/>
            <person name="Gao Y."/>
            <person name="Liu J."/>
            <person name="Shao H."/>
            <person name="Ye R."/>
            <person name="Li L."/>
            <person name="Wei W."/>
            <person name="Wang X."/>
            <person name="Wang C."/>
            <person name="Huo Q."/>
            <person name="Li W."/>
            <person name="Guo W."/>
            <person name="Chen H."/>
            <person name="Chen S."/>
            <person name="Zhou L."/>
            <person name="Zhou L."/>
            <person name="Ni X."/>
            <person name="Tian J."/>
            <person name="Zhou Y."/>
            <person name="Sheng Y."/>
            <person name="Liu T."/>
            <person name="Pan Y."/>
            <person name="Xia L."/>
            <person name="Li J."/>
            <person name="Zhao F."/>
            <person name="Cao W."/>
        </authorList>
    </citation>
    <scope>NUCLEOTIDE SEQUENCE</scope>
    <source>
        <strain evidence="8">Rsan-2018</strain>
        <tissue evidence="8">Larvae</tissue>
    </source>
</reference>
<sequence>MAAKVLARYKQKENATPYPLFTPVDNAFYYVQRSLMETAEGIKTSYDQYELEFQETLHLARTAHMLNHDKSIVNAQSLRIYRAAFLMVSVVSVATIVAGLIFGFILGVANYRSYVRPTQRNTACNMGGIVLISNAGLMWATCAFIPVLLTFCFPLAAMLEAYVCEPYDEQDGTSLDGNGLWLSLVCCLLSMLAAIPVTLMISRYFLRMHRYMVDGQAPDDEVRGDLEARMKQEKHLKRIKEVREHILQQSREARCLVMSFDTLEAPPALPAVSVDSGSHDLARIIPTSVVRRVGVDDPKLPRGKESPFRQMIVPKPPGV</sequence>
<evidence type="ECO:0000256" key="4">
    <source>
        <dbReference type="ARBA" id="ARBA00022989"/>
    </source>
</evidence>
<evidence type="ECO:0000313" key="9">
    <source>
        <dbReference type="Proteomes" id="UP000821837"/>
    </source>
</evidence>
<keyword evidence="6" id="KW-0325">Glycoprotein</keyword>
<feature type="transmembrane region" description="Helical" evidence="7">
    <location>
        <begin position="179"/>
        <end position="202"/>
    </location>
</feature>
<dbReference type="InterPro" id="IPR008795">
    <property type="entry name" value="Prominin"/>
</dbReference>
<keyword evidence="9" id="KW-1185">Reference proteome</keyword>
<dbReference type="VEuPathDB" id="VectorBase:RSAN_046073"/>
<name>A0A9D4PRN0_RHISA</name>
<comment type="caution">
    <text evidence="8">The sequence shown here is derived from an EMBL/GenBank/DDBJ whole genome shotgun (WGS) entry which is preliminary data.</text>
</comment>
<dbReference type="AlphaFoldDB" id="A0A9D4PRN0"/>
<reference evidence="8" key="1">
    <citation type="journal article" date="2020" name="Cell">
        <title>Large-Scale Comparative Analyses of Tick Genomes Elucidate Their Genetic Diversity and Vector Capacities.</title>
        <authorList>
            <consortium name="Tick Genome and Microbiome Consortium (TIGMIC)"/>
            <person name="Jia N."/>
            <person name="Wang J."/>
            <person name="Shi W."/>
            <person name="Du L."/>
            <person name="Sun Y."/>
            <person name="Zhan W."/>
            <person name="Jiang J.F."/>
            <person name="Wang Q."/>
            <person name="Zhang B."/>
            <person name="Ji P."/>
            <person name="Bell-Sakyi L."/>
            <person name="Cui X.M."/>
            <person name="Yuan T.T."/>
            <person name="Jiang B.G."/>
            <person name="Yang W.F."/>
            <person name="Lam T.T."/>
            <person name="Chang Q.C."/>
            <person name="Ding S.J."/>
            <person name="Wang X.J."/>
            <person name="Zhu J.G."/>
            <person name="Ruan X.D."/>
            <person name="Zhao L."/>
            <person name="Wei J.T."/>
            <person name="Ye R.Z."/>
            <person name="Que T.C."/>
            <person name="Du C.H."/>
            <person name="Zhou Y.H."/>
            <person name="Cheng J.X."/>
            <person name="Dai P.F."/>
            <person name="Guo W.B."/>
            <person name="Han X.H."/>
            <person name="Huang E.J."/>
            <person name="Li L.F."/>
            <person name="Wei W."/>
            <person name="Gao Y.C."/>
            <person name="Liu J.Z."/>
            <person name="Shao H.Z."/>
            <person name="Wang X."/>
            <person name="Wang C.C."/>
            <person name="Yang T.C."/>
            <person name="Huo Q.B."/>
            <person name="Li W."/>
            <person name="Chen H.Y."/>
            <person name="Chen S.E."/>
            <person name="Zhou L.G."/>
            <person name="Ni X.B."/>
            <person name="Tian J.H."/>
            <person name="Sheng Y."/>
            <person name="Liu T."/>
            <person name="Pan Y.S."/>
            <person name="Xia L.Y."/>
            <person name="Li J."/>
            <person name="Zhao F."/>
            <person name="Cao W.C."/>
        </authorList>
    </citation>
    <scope>NUCLEOTIDE SEQUENCE</scope>
    <source>
        <strain evidence="8">Rsan-2018</strain>
    </source>
</reference>
<keyword evidence="4 7" id="KW-1133">Transmembrane helix</keyword>
<evidence type="ECO:0000256" key="3">
    <source>
        <dbReference type="ARBA" id="ARBA00022692"/>
    </source>
</evidence>
<feature type="transmembrane region" description="Helical" evidence="7">
    <location>
        <begin position="83"/>
        <end position="108"/>
    </location>
</feature>
<dbReference type="GO" id="GO:0016020">
    <property type="term" value="C:membrane"/>
    <property type="evidence" value="ECO:0007669"/>
    <property type="project" value="UniProtKB-SubCell"/>
</dbReference>
<evidence type="ECO:0000256" key="6">
    <source>
        <dbReference type="ARBA" id="ARBA00023180"/>
    </source>
</evidence>